<evidence type="ECO:0000313" key="1">
    <source>
        <dbReference type="EMBL" id="SDQ04751.1"/>
    </source>
</evidence>
<reference evidence="1 2" key="1">
    <citation type="submission" date="2016-10" db="EMBL/GenBank/DDBJ databases">
        <authorList>
            <person name="de Groot N.N."/>
        </authorList>
    </citation>
    <scope>NUCLEOTIDE SEQUENCE [LARGE SCALE GENOMIC DNA]</scope>
    <source>
        <strain evidence="1 2">DSM 22788</strain>
    </source>
</reference>
<dbReference type="Proteomes" id="UP000182690">
    <property type="component" value="Unassembled WGS sequence"/>
</dbReference>
<dbReference type="EMBL" id="FNKB01000001">
    <property type="protein sequence ID" value="SDQ04751.1"/>
    <property type="molecule type" value="Genomic_DNA"/>
</dbReference>
<gene>
    <name evidence="1" type="ORF">SAMN04488565_0002</name>
</gene>
<evidence type="ECO:0008006" key="3">
    <source>
        <dbReference type="Google" id="ProtNLM"/>
    </source>
</evidence>
<protein>
    <recommendedName>
        <fullName evidence="3">Head-tail adaptor</fullName>
    </recommendedName>
</protein>
<dbReference type="RefSeq" id="WP_074689789.1">
    <property type="nucleotide sequence ID" value="NZ_FNKB01000001.1"/>
</dbReference>
<dbReference type="AlphaFoldDB" id="A0A1H0XPQ2"/>
<sequence>MIQDSPPRHALIRERPLLVDDGRGGHRSDFTDVVGVDLLGWALDAGATTKDTQNRDGALIAWTARGPFGADVERHDRITVFGERYKINGAVVRQPGPTPLTSHTILLLERWDG</sequence>
<proteinExistence type="predicted"/>
<organism evidence="1 2">
    <name type="scientific">Leucobacter chromiiresistens</name>
    <dbReference type="NCBI Taxonomy" id="1079994"/>
    <lineage>
        <taxon>Bacteria</taxon>
        <taxon>Bacillati</taxon>
        <taxon>Actinomycetota</taxon>
        <taxon>Actinomycetes</taxon>
        <taxon>Micrococcales</taxon>
        <taxon>Microbacteriaceae</taxon>
        <taxon>Leucobacter</taxon>
    </lineage>
</organism>
<dbReference type="OrthoDB" id="5068574at2"/>
<name>A0A1H0XPQ2_9MICO</name>
<evidence type="ECO:0000313" key="2">
    <source>
        <dbReference type="Proteomes" id="UP000182690"/>
    </source>
</evidence>
<accession>A0A1H0XPQ2</accession>
<dbReference type="STRING" id="1079994.SAMN04488565_0002"/>